<comment type="caution">
    <text evidence="12">The sequence shown here is derived from an EMBL/GenBank/DDBJ whole genome shotgun (WGS) entry which is preliminary data.</text>
</comment>
<sequence length="370" mass="39068">MSQAPRIRYAADIWKLPRVAVETAAGTAGADFSAGGWRPAAMQLQQDSSIHRLAGHTMGTAWSLRLPNPGYLPLDGVQALVQAVLDEVIAQMSNWEPDSLITRYNRAAAGTYLDLPPEFTQVLQAALNWARKSGAALDPTMGALVSLWGFGPAAQAEQRPAAIKPQAAAIAAAMAQAGHARLNWLPGQALLQPGGVELDFCGIAKGFAVDWVAQRLQQAGWASGLFEIGGELRGWGSKPDGTPWQVQIGGQATRGYAPLVVGLRTGALATSGDYWHHFKADGRRYSHTLDPRTGYPVAHDLASVTVFHSECMHADALATVLTVLGPEEGLAFAEQHAIAAVLHAHAAPKRNAGAAAGPLISSAWRACFGS</sequence>
<dbReference type="PIRSF" id="PIRSF006268">
    <property type="entry name" value="ApbE"/>
    <property type="match status" value="1"/>
</dbReference>
<evidence type="ECO:0000256" key="4">
    <source>
        <dbReference type="ARBA" id="ARBA00022630"/>
    </source>
</evidence>
<evidence type="ECO:0000256" key="10">
    <source>
        <dbReference type="ARBA" id="ARBA00048540"/>
    </source>
</evidence>
<evidence type="ECO:0000256" key="3">
    <source>
        <dbReference type="ARBA" id="ARBA00016337"/>
    </source>
</evidence>
<dbReference type="GO" id="GO:0016740">
    <property type="term" value="F:transferase activity"/>
    <property type="evidence" value="ECO:0007669"/>
    <property type="project" value="UniProtKB-KW"/>
</dbReference>
<keyword evidence="4 11" id="KW-0285">Flavoprotein</keyword>
<dbReference type="EC" id="2.7.1.180" evidence="2 11"/>
<dbReference type="Pfam" id="PF02424">
    <property type="entry name" value="ApbE"/>
    <property type="match status" value="1"/>
</dbReference>
<dbReference type="PANTHER" id="PTHR30040:SF2">
    <property type="entry name" value="FAD:PROTEIN FMN TRANSFERASE"/>
    <property type="match status" value="1"/>
</dbReference>
<gene>
    <name evidence="12" type="ORF">ACFSW6_20565</name>
</gene>
<evidence type="ECO:0000256" key="7">
    <source>
        <dbReference type="ARBA" id="ARBA00022827"/>
    </source>
</evidence>
<keyword evidence="7 11" id="KW-0274">FAD</keyword>
<protein>
    <recommendedName>
        <fullName evidence="3 11">FAD:protein FMN transferase</fullName>
        <ecNumber evidence="2 11">2.7.1.180</ecNumber>
    </recommendedName>
    <alternativeName>
        <fullName evidence="9 11">Flavin transferase</fullName>
    </alternativeName>
</protein>
<dbReference type="InterPro" id="IPR003374">
    <property type="entry name" value="ApbE-like_sf"/>
</dbReference>
<evidence type="ECO:0000256" key="8">
    <source>
        <dbReference type="ARBA" id="ARBA00022842"/>
    </source>
</evidence>
<evidence type="ECO:0000313" key="12">
    <source>
        <dbReference type="EMBL" id="MFD2756475.1"/>
    </source>
</evidence>
<comment type="cofactor">
    <cofactor evidence="1">
        <name>Mg(2+)</name>
        <dbReference type="ChEBI" id="CHEBI:18420"/>
    </cofactor>
</comment>
<comment type="similarity">
    <text evidence="11">Belongs to the ApbE family.</text>
</comment>
<dbReference type="Gene3D" id="3.10.520.10">
    <property type="entry name" value="ApbE-like domains"/>
    <property type="match status" value="1"/>
</dbReference>
<keyword evidence="5 11" id="KW-0808">Transferase</keyword>
<proteinExistence type="inferred from homology"/>
<dbReference type="SUPFAM" id="SSF143631">
    <property type="entry name" value="ApbE-like"/>
    <property type="match status" value="1"/>
</dbReference>
<dbReference type="PANTHER" id="PTHR30040">
    <property type="entry name" value="THIAMINE BIOSYNTHESIS LIPOPROTEIN APBE"/>
    <property type="match status" value="1"/>
</dbReference>
<evidence type="ECO:0000256" key="9">
    <source>
        <dbReference type="ARBA" id="ARBA00031306"/>
    </source>
</evidence>
<comment type="catalytic activity">
    <reaction evidence="10 11">
        <text>L-threonyl-[protein] + FAD = FMN-L-threonyl-[protein] + AMP + H(+)</text>
        <dbReference type="Rhea" id="RHEA:36847"/>
        <dbReference type="Rhea" id="RHEA-COMP:11060"/>
        <dbReference type="Rhea" id="RHEA-COMP:11061"/>
        <dbReference type="ChEBI" id="CHEBI:15378"/>
        <dbReference type="ChEBI" id="CHEBI:30013"/>
        <dbReference type="ChEBI" id="CHEBI:57692"/>
        <dbReference type="ChEBI" id="CHEBI:74257"/>
        <dbReference type="ChEBI" id="CHEBI:456215"/>
        <dbReference type="EC" id="2.7.1.180"/>
    </reaction>
</comment>
<evidence type="ECO:0000256" key="11">
    <source>
        <dbReference type="PIRNR" id="PIRNR006268"/>
    </source>
</evidence>
<keyword evidence="8 11" id="KW-0460">Magnesium</keyword>
<accession>A0ABW5UVQ1</accession>
<dbReference type="RefSeq" id="WP_174522872.1">
    <property type="nucleotide sequence ID" value="NZ_BCNT01000001.1"/>
</dbReference>
<dbReference type="Proteomes" id="UP001597463">
    <property type="component" value="Unassembled WGS sequence"/>
</dbReference>
<dbReference type="EMBL" id="JBHUMV010000011">
    <property type="protein sequence ID" value="MFD2756475.1"/>
    <property type="molecule type" value="Genomic_DNA"/>
</dbReference>
<keyword evidence="13" id="KW-1185">Reference proteome</keyword>
<evidence type="ECO:0000256" key="5">
    <source>
        <dbReference type="ARBA" id="ARBA00022679"/>
    </source>
</evidence>
<organism evidence="12 13">
    <name type="scientific">Comamonas terrae</name>
    <dbReference type="NCBI Taxonomy" id="673548"/>
    <lineage>
        <taxon>Bacteria</taxon>
        <taxon>Pseudomonadati</taxon>
        <taxon>Pseudomonadota</taxon>
        <taxon>Betaproteobacteria</taxon>
        <taxon>Burkholderiales</taxon>
        <taxon>Comamonadaceae</taxon>
        <taxon>Comamonas</taxon>
    </lineage>
</organism>
<evidence type="ECO:0000256" key="6">
    <source>
        <dbReference type="ARBA" id="ARBA00022723"/>
    </source>
</evidence>
<reference evidence="13" key="1">
    <citation type="journal article" date="2019" name="Int. J. Syst. Evol. Microbiol.">
        <title>The Global Catalogue of Microorganisms (GCM) 10K type strain sequencing project: providing services to taxonomists for standard genome sequencing and annotation.</title>
        <authorList>
            <consortium name="The Broad Institute Genomics Platform"/>
            <consortium name="The Broad Institute Genome Sequencing Center for Infectious Disease"/>
            <person name="Wu L."/>
            <person name="Ma J."/>
        </authorList>
    </citation>
    <scope>NUCLEOTIDE SEQUENCE [LARGE SCALE GENOMIC DNA]</scope>
    <source>
        <strain evidence="13">TISTR 1906</strain>
    </source>
</reference>
<evidence type="ECO:0000313" key="13">
    <source>
        <dbReference type="Proteomes" id="UP001597463"/>
    </source>
</evidence>
<dbReference type="InterPro" id="IPR024932">
    <property type="entry name" value="ApbE"/>
</dbReference>
<evidence type="ECO:0000256" key="1">
    <source>
        <dbReference type="ARBA" id="ARBA00001946"/>
    </source>
</evidence>
<name>A0ABW5UVQ1_9BURK</name>
<keyword evidence="6 11" id="KW-0479">Metal-binding</keyword>
<evidence type="ECO:0000256" key="2">
    <source>
        <dbReference type="ARBA" id="ARBA00011955"/>
    </source>
</evidence>